<keyword evidence="1" id="KW-0732">Signal</keyword>
<name>A0A6C0BQZ2_9ZZZZ</name>
<dbReference type="EMBL" id="MN739225">
    <property type="protein sequence ID" value="QHS94490.1"/>
    <property type="molecule type" value="Genomic_DNA"/>
</dbReference>
<evidence type="ECO:0000256" key="2">
    <source>
        <dbReference type="SAM" id="Phobius"/>
    </source>
</evidence>
<dbReference type="Gene3D" id="3.40.190.10">
    <property type="entry name" value="Periplasmic binding protein-like II"/>
    <property type="match status" value="3"/>
</dbReference>
<dbReference type="InterPro" id="IPR001638">
    <property type="entry name" value="Solute-binding_3/MltF_N"/>
</dbReference>
<evidence type="ECO:0000313" key="4">
    <source>
        <dbReference type="EMBL" id="QHS94490.1"/>
    </source>
</evidence>
<dbReference type="Pfam" id="PF00497">
    <property type="entry name" value="SBP_bac_3"/>
    <property type="match status" value="1"/>
</dbReference>
<protein>
    <recommendedName>
        <fullName evidence="3">Solute-binding protein family 3/N-terminal domain-containing protein</fullName>
    </recommendedName>
</protein>
<dbReference type="PANTHER" id="PTHR35936">
    <property type="entry name" value="MEMBRANE-BOUND LYTIC MUREIN TRANSGLYCOSYLASE F"/>
    <property type="match status" value="1"/>
</dbReference>
<dbReference type="PANTHER" id="PTHR35936:SF19">
    <property type="entry name" value="AMINO-ACID-BINDING PROTEIN YXEM-RELATED"/>
    <property type="match status" value="1"/>
</dbReference>
<feature type="transmembrane region" description="Helical" evidence="2">
    <location>
        <begin position="129"/>
        <end position="152"/>
    </location>
</feature>
<keyword evidence="2" id="KW-0812">Transmembrane</keyword>
<proteinExistence type="predicted"/>
<sequence length="366" mass="42099">MNMAEEQLLSSIPLKIGLLESPPYIYKNSRGDITGYEYDIIDKIVNDNNLNVEYEYIPEEGRQYTYNEMIDKLAQGEYDIISGGITNTYERSKIVLFSSPHSVDIASFYYLSDKSNKVGDVDISKYTEILYTILHIFVFIIIVSILLSIIHYSIVPSQISYRESLWRVAATLFGEPGFVLNPKLNEKIYKVSSHGLIIRSVLIFISGLIGIFLTSYTTSSIVSANLKSKPFNDIDYLYGKKIAVIRGQSYETLLNHYRDKFDFDIVAVDNPSGDTYEVLSDYVYNNQEEVDAFYMNSGLTTQNEKNKQFERGDVILEKDFLAFVFNRRHASLVNMFNISLNRLRDSKTLKELCNTYFKKNQDVCIQ</sequence>
<feature type="domain" description="Solute-binding protein family 3/N-terminal" evidence="3">
    <location>
        <begin position="14"/>
        <end position="358"/>
    </location>
</feature>
<organism evidence="4">
    <name type="scientific">viral metagenome</name>
    <dbReference type="NCBI Taxonomy" id="1070528"/>
    <lineage>
        <taxon>unclassified sequences</taxon>
        <taxon>metagenomes</taxon>
        <taxon>organismal metagenomes</taxon>
    </lineage>
</organism>
<dbReference type="AlphaFoldDB" id="A0A6C0BQZ2"/>
<evidence type="ECO:0000256" key="1">
    <source>
        <dbReference type="ARBA" id="ARBA00022729"/>
    </source>
</evidence>
<dbReference type="SUPFAM" id="SSF53850">
    <property type="entry name" value="Periplasmic binding protein-like II"/>
    <property type="match status" value="1"/>
</dbReference>
<accession>A0A6C0BQZ2</accession>
<evidence type="ECO:0000259" key="3">
    <source>
        <dbReference type="Pfam" id="PF00497"/>
    </source>
</evidence>
<keyword evidence="2" id="KW-1133">Transmembrane helix</keyword>
<keyword evidence="2" id="KW-0472">Membrane</keyword>
<reference evidence="4" key="1">
    <citation type="journal article" date="2020" name="Nature">
        <title>Giant virus diversity and host interactions through global metagenomics.</title>
        <authorList>
            <person name="Schulz F."/>
            <person name="Roux S."/>
            <person name="Paez-Espino D."/>
            <person name="Jungbluth S."/>
            <person name="Walsh D.A."/>
            <person name="Denef V.J."/>
            <person name="McMahon K.D."/>
            <person name="Konstantinidis K.T."/>
            <person name="Eloe-Fadrosh E.A."/>
            <person name="Kyrpides N.C."/>
            <person name="Woyke T."/>
        </authorList>
    </citation>
    <scope>NUCLEOTIDE SEQUENCE</scope>
    <source>
        <strain evidence="4">GVMAG-M-3300018416-45</strain>
    </source>
</reference>
<feature type="transmembrane region" description="Helical" evidence="2">
    <location>
        <begin position="196"/>
        <end position="216"/>
    </location>
</feature>